<comment type="caution">
    <text evidence="1">The sequence shown here is derived from an EMBL/GenBank/DDBJ whole genome shotgun (WGS) entry which is preliminary data.</text>
</comment>
<proteinExistence type="predicted"/>
<name>A0AAV6ISY8_9ERIC</name>
<dbReference type="AlphaFoldDB" id="A0AAV6ISY8"/>
<dbReference type="Proteomes" id="UP000823749">
    <property type="component" value="Chromosome 10"/>
</dbReference>
<dbReference type="PANTHER" id="PTHR48476:SF1">
    <property type="entry name" value="SHORT-CHAIN DEHYDROGENASE TIC 32, CHLOROPLASTIC-LIKE"/>
    <property type="match status" value="1"/>
</dbReference>
<protein>
    <submittedName>
        <fullName evidence="1">Uncharacterized protein</fullName>
    </submittedName>
</protein>
<evidence type="ECO:0000313" key="2">
    <source>
        <dbReference type="Proteomes" id="UP000823749"/>
    </source>
</evidence>
<dbReference type="EMBL" id="JACTNZ010000010">
    <property type="protein sequence ID" value="KAG5530204.1"/>
    <property type="molecule type" value="Genomic_DNA"/>
</dbReference>
<organism evidence="1 2">
    <name type="scientific">Rhododendron griersonianum</name>
    <dbReference type="NCBI Taxonomy" id="479676"/>
    <lineage>
        <taxon>Eukaryota</taxon>
        <taxon>Viridiplantae</taxon>
        <taxon>Streptophyta</taxon>
        <taxon>Embryophyta</taxon>
        <taxon>Tracheophyta</taxon>
        <taxon>Spermatophyta</taxon>
        <taxon>Magnoliopsida</taxon>
        <taxon>eudicotyledons</taxon>
        <taxon>Gunneridae</taxon>
        <taxon>Pentapetalae</taxon>
        <taxon>asterids</taxon>
        <taxon>Ericales</taxon>
        <taxon>Ericaceae</taxon>
        <taxon>Ericoideae</taxon>
        <taxon>Rhodoreae</taxon>
        <taxon>Rhododendron</taxon>
    </lineage>
</organism>
<accession>A0AAV6ISY8</accession>
<sequence length="99" mass="10721">MLLLLQERQVVSALALRGVHVVMGVTNMASGKEAKEATVKEIPTAKIEAMDGIGPQFVGIYEEVCIGVHFIRSSSESPHVGHVKDDRVNFLLLHSPSLS</sequence>
<gene>
    <name evidence="1" type="ORF">RHGRI_030546</name>
</gene>
<dbReference type="PANTHER" id="PTHR48476">
    <property type="entry name" value="SHORT-CHAIN DEHYDROGENASE TIC 32, CHLOROPLASTIC-LIKE"/>
    <property type="match status" value="1"/>
</dbReference>
<dbReference type="InterPro" id="IPR055280">
    <property type="entry name" value="TIC32"/>
</dbReference>
<reference evidence="1" key="1">
    <citation type="submission" date="2020-08" db="EMBL/GenBank/DDBJ databases">
        <title>Plant Genome Project.</title>
        <authorList>
            <person name="Zhang R.-G."/>
        </authorList>
    </citation>
    <scope>NUCLEOTIDE SEQUENCE</scope>
    <source>
        <strain evidence="1">WSP0</strain>
        <tissue evidence="1">Leaf</tissue>
    </source>
</reference>
<evidence type="ECO:0000313" key="1">
    <source>
        <dbReference type="EMBL" id="KAG5530204.1"/>
    </source>
</evidence>
<keyword evidence="2" id="KW-1185">Reference proteome</keyword>